<keyword evidence="2 4" id="KW-0689">Ribosomal protein</keyword>
<dbReference type="GO" id="GO:1990904">
    <property type="term" value="C:ribonucleoprotein complex"/>
    <property type="evidence" value="ECO:0007669"/>
    <property type="project" value="UniProtKB-KW"/>
</dbReference>
<organism evidence="4">
    <name type="scientific">Lotharella vacuolata</name>
    <dbReference type="NCBI Taxonomy" id="74820"/>
    <lineage>
        <taxon>Eukaryota</taxon>
        <taxon>Sar</taxon>
        <taxon>Rhizaria</taxon>
        <taxon>Cercozoa</taxon>
        <taxon>Chlorarachniophyceae</taxon>
        <taxon>Lotharella</taxon>
    </lineage>
</organism>
<dbReference type="GO" id="GO:0005840">
    <property type="term" value="C:ribosome"/>
    <property type="evidence" value="ECO:0007669"/>
    <property type="project" value="UniProtKB-KW"/>
</dbReference>
<dbReference type="InterPro" id="IPR008991">
    <property type="entry name" value="Translation_prot_SH3-like_sf"/>
</dbReference>
<evidence type="ECO:0000256" key="1">
    <source>
        <dbReference type="ARBA" id="ARBA00008427"/>
    </source>
</evidence>
<dbReference type="Gene3D" id="2.30.30.70">
    <property type="entry name" value="Ribosomal protein L21"/>
    <property type="match status" value="1"/>
</dbReference>
<evidence type="ECO:0000256" key="2">
    <source>
        <dbReference type="ARBA" id="ARBA00022980"/>
    </source>
</evidence>
<dbReference type="InterPro" id="IPR036948">
    <property type="entry name" value="Ribosomal_eL21_sf"/>
</dbReference>
<sequence>MPKNKGARARTRKLFSKNRIQKKENNSQIRKIKYKLNELVVIKPDSAYQKVFYYNLKNLPNKWYFGKYGYIIGTIRSKVKVALKKKIKNKKFFKTIILDKMHIRHVNTKLR</sequence>
<dbReference type="EMBL" id="AB996599">
    <property type="protein sequence ID" value="BAS01419.1"/>
    <property type="molecule type" value="Genomic_DNA"/>
</dbReference>
<keyword evidence="4" id="KW-0542">Nucleomorph</keyword>
<evidence type="ECO:0000313" key="4">
    <source>
        <dbReference type="EMBL" id="BAS01419.1"/>
    </source>
</evidence>
<gene>
    <name evidence="4" type="primary">rpl21A</name>
</gene>
<dbReference type="AlphaFoldDB" id="A0A0H5BQR7"/>
<accession>A0A0H5BQR7</accession>
<dbReference type="InterPro" id="IPR001147">
    <property type="entry name" value="Ribosomal_eL21"/>
</dbReference>
<geneLocation type="nucleomorph" evidence="4"/>
<dbReference type="SUPFAM" id="SSF50104">
    <property type="entry name" value="Translation proteins SH3-like domain"/>
    <property type="match status" value="1"/>
</dbReference>
<dbReference type="GO" id="GO:0006412">
    <property type="term" value="P:translation"/>
    <property type="evidence" value="ECO:0007669"/>
    <property type="project" value="InterPro"/>
</dbReference>
<evidence type="ECO:0000256" key="3">
    <source>
        <dbReference type="ARBA" id="ARBA00023274"/>
    </source>
</evidence>
<dbReference type="Pfam" id="PF01157">
    <property type="entry name" value="Ribosomal_L21e"/>
    <property type="match status" value="1"/>
</dbReference>
<proteinExistence type="inferred from homology"/>
<reference evidence="4" key="1">
    <citation type="journal article" date="2015" name="Genome Biol. Evol.">
        <title>Nucleomorph Genome Sequences of Two Chlorarachniophytes, Amorphochlora amoebiformis and Lotharella vacuolata.</title>
        <authorList>
            <person name="Suzuki S."/>
            <person name="Shirato S."/>
            <person name="Hirakawa Y."/>
            <person name="Ishida K."/>
        </authorList>
    </citation>
    <scope>NUCLEOTIDE SEQUENCE</scope>
    <source>
        <strain evidence="4">CCMP240</strain>
    </source>
</reference>
<comment type="similarity">
    <text evidence="1">Belongs to the eukaryotic ribosomal protein eL21 family.</text>
</comment>
<dbReference type="GO" id="GO:0003735">
    <property type="term" value="F:structural constituent of ribosome"/>
    <property type="evidence" value="ECO:0007669"/>
    <property type="project" value="InterPro"/>
</dbReference>
<name>A0A0H5BQR7_9EUKA</name>
<keyword evidence="3" id="KW-0687">Ribonucleoprotein</keyword>
<protein>
    <submittedName>
        <fullName evidence="4">Ribosomal protein L21a</fullName>
    </submittedName>
</protein>